<evidence type="ECO:0000313" key="2">
    <source>
        <dbReference type="Proteomes" id="UP000805193"/>
    </source>
</evidence>
<sequence length="94" mass="10643">MWVDIGLDAIAKRDNEVLVELALHVGVRHWNMTLQKCQDHICVKEDFMGPHSGSFNPNITKKDATTHADFPVRSSAGHAWRTKEHNLMLQVALL</sequence>
<keyword evidence="2" id="KW-1185">Reference proteome</keyword>
<name>A0AC60Q140_IXOPE</name>
<accession>A0AC60Q140</accession>
<proteinExistence type="predicted"/>
<gene>
    <name evidence="1" type="ORF">HPB47_025596</name>
</gene>
<organism evidence="1 2">
    <name type="scientific">Ixodes persulcatus</name>
    <name type="common">Taiga tick</name>
    <dbReference type="NCBI Taxonomy" id="34615"/>
    <lineage>
        <taxon>Eukaryota</taxon>
        <taxon>Metazoa</taxon>
        <taxon>Ecdysozoa</taxon>
        <taxon>Arthropoda</taxon>
        <taxon>Chelicerata</taxon>
        <taxon>Arachnida</taxon>
        <taxon>Acari</taxon>
        <taxon>Parasitiformes</taxon>
        <taxon>Ixodida</taxon>
        <taxon>Ixodoidea</taxon>
        <taxon>Ixodidae</taxon>
        <taxon>Ixodinae</taxon>
        <taxon>Ixodes</taxon>
    </lineage>
</organism>
<evidence type="ECO:0000313" key="1">
    <source>
        <dbReference type="EMBL" id="KAG0427344.1"/>
    </source>
</evidence>
<dbReference type="EMBL" id="JABSTQ010009636">
    <property type="protein sequence ID" value="KAG0427344.1"/>
    <property type="molecule type" value="Genomic_DNA"/>
</dbReference>
<comment type="caution">
    <text evidence="1">The sequence shown here is derived from an EMBL/GenBank/DDBJ whole genome shotgun (WGS) entry which is preliminary data.</text>
</comment>
<dbReference type="Proteomes" id="UP000805193">
    <property type="component" value="Unassembled WGS sequence"/>
</dbReference>
<protein>
    <submittedName>
        <fullName evidence="1">Uncharacterized protein</fullName>
    </submittedName>
</protein>
<reference evidence="1 2" key="1">
    <citation type="journal article" date="2020" name="Cell">
        <title>Large-Scale Comparative Analyses of Tick Genomes Elucidate Their Genetic Diversity and Vector Capacities.</title>
        <authorList>
            <consortium name="Tick Genome and Microbiome Consortium (TIGMIC)"/>
            <person name="Jia N."/>
            <person name="Wang J."/>
            <person name="Shi W."/>
            <person name="Du L."/>
            <person name="Sun Y."/>
            <person name="Zhan W."/>
            <person name="Jiang J.F."/>
            <person name="Wang Q."/>
            <person name="Zhang B."/>
            <person name="Ji P."/>
            <person name="Bell-Sakyi L."/>
            <person name="Cui X.M."/>
            <person name="Yuan T.T."/>
            <person name="Jiang B.G."/>
            <person name="Yang W.F."/>
            <person name="Lam T.T."/>
            <person name="Chang Q.C."/>
            <person name="Ding S.J."/>
            <person name="Wang X.J."/>
            <person name="Zhu J.G."/>
            <person name="Ruan X.D."/>
            <person name="Zhao L."/>
            <person name="Wei J.T."/>
            <person name="Ye R.Z."/>
            <person name="Que T.C."/>
            <person name="Du C.H."/>
            <person name="Zhou Y.H."/>
            <person name="Cheng J.X."/>
            <person name="Dai P.F."/>
            <person name="Guo W.B."/>
            <person name="Han X.H."/>
            <person name="Huang E.J."/>
            <person name="Li L.F."/>
            <person name="Wei W."/>
            <person name="Gao Y.C."/>
            <person name="Liu J.Z."/>
            <person name="Shao H.Z."/>
            <person name="Wang X."/>
            <person name="Wang C.C."/>
            <person name="Yang T.C."/>
            <person name="Huo Q.B."/>
            <person name="Li W."/>
            <person name="Chen H.Y."/>
            <person name="Chen S.E."/>
            <person name="Zhou L.G."/>
            <person name="Ni X.B."/>
            <person name="Tian J.H."/>
            <person name="Sheng Y."/>
            <person name="Liu T."/>
            <person name="Pan Y.S."/>
            <person name="Xia L.Y."/>
            <person name="Li J."/>
            <person name="Zhao F."/>
            <person name="Cao W.C."/>
        </authorList>
    </citation>
    <scope>NUCLEOTIDE SEQUENCE [LARGE SCALE GENOMIC DNA]</scope>
    <source>
        <strain evidence="1">Iper-2018</strain>
    </source>
</reference>